<organism evidence="1 2">
    <name type="scientific">Bordetella holmesii 1058</name>
    <dbReference type="NCBI Taxonomy" id="1247648"/>
    <lineage>
        <taxon>Bacteria</taxon>
        <taxon>Pseudomonadati</taxon>
        <taxon>Pseudomonadota</taxon>
        <taxon>Betaproteobacteria</taxon>
        <taxon>Burkholderiales</taxon>
        <taxon>Alcaligenaceae</taxon>
        <taxon>Bordetella</taxon>
    </lineage>
</organism>
<accession>A0ABP3BJC8</accession>
<proteinExistence type="predicted"/>
<keyword evidence="2" id="KW-1185">Reference proteome</keyword>
<dbReference type="EMBL" id="JDTF01000004">
    <property type="protein sequence ID" value="EXX95283.1"/>
    <property type="molecule type" value="Genomic_DNA"/>
</dbReference>
<comment type="caution">
    <text evidence="1">The sequence shown here is derived from an EMBL/GenBank/DDBJ whole genome shotgun (WGS) entry which is preliminary data.</text>
</comment>
<reference evidence="1 2" key="1">
    <citation type="submission" date="2014-02" db="EMBL/GenBank/DDBJ databases">
        <title>Whole Genome Sequencing Of Bordetella Holmesii, An Emerging Opportunistic Infection Of Humans.</title>
        <authorList>
            <person name="Tettelin H."/>
            <person name="Hooven T.A."/>
            <person name="Hine E."/>
            <person name="Su Q."/>
            <person name="Huard R.C."/>
            <person name="Della-Latta P."/>
            <person name="Daugherty S.C."/>
            <person name="Agrawal S."/>
            <person name="Sengamalay N."/>
            <person name="Tallon L.J."/>
            <person name="Sadzewicz L."/>
            <person name="Whittier S."/>
            <person name="Fraser C.M."/>
            <person name="Ratner A.J."/>
        </authorList>
    </citation>
    <scope>NUCLEOTIDE SEQUENCE [LARGE SCALE GENOMIC DNA]</scope>
    <source>
        <strain evidence="1 2">1058</strain>
    </source>
</reference>
<name>A0ABP3BJC8_9BORD</name>
<evidence type="ECO:0000313" key="2">
    <source>
        <dbReference type="Proteomes" id="UP000023104"/>
    </source>
</evidence>
<gene>
    <name evidence="1" type="ORF">D559_2714</name>
</gene>
<dbReference type="Proteomes" id="UP000023104">
    <property type="component" value="Unassembled WGS sequence"/>
</dbReference>
<protein>
    <recommendedName>
        <fullName evidence="3">N-acetyltransferase YedL</fullName>
    </recommendedName>
</protein>
<evidence type="ECO:0008006" key="3">
    <source>
        <dbReference type="Google" id="ProtNLM"/>
    </source>
</evidence>
<sequence>MVKIRMLGNKAALATDVRHHAPDDSGNYGARMNFYAV</sequence>
<evidence type="ECO:0000313" key="1">
    <source>
        <dbReference type="EMBL" id="EXX95283.1"/>
    </source>
</evidence>